<dbReference type="EMBL" id="BLXT01004974">
    <property type="protein sequence ID" value="GFO18675.1"/>
    <property type="molecule type" value="Genomic_DNA"/>
</dbReference>
<sequence>MAAKNAKYSFGLLQTPTDAENTSSCRKQSSSSTNMIGSSSGPDIGPRRPTCQSSFSTPALPSKTHNRKQTNLVQIHTPSSMCRGQRTPRVASASNTPYTNSSHVSNDSNPSSIIAIVEGRGQARGEIGLASLDLRQPVLILSQFSDEQTYSKTLSMLYHTNPLEILVPNTMSESSSNKLFSLLNDHFPAVTVSSVQRRYFNESKGAWMAQWLTSPPLDLQGPFCYGFEPRHQHPGLMESMKAKDHLVVDWLYTKTKPNLAYCNAC</sequence>
<reference evidence="3 4" key="1">
    <citation type="journal article" date="2021" name="Elife">
        <title>Chloroplast acquisition without the gene transfer in kleptoplastic sea slugs, Plakobranchus ocellatus.</title>
        <authorList>
            <person name="Maeda T."/>
            <person name="Takahashi S."/>
            <person name="Yoshida T."/>
            <person name="Shimamura S."/>
            <person name="Takaki Y."/>
            <person name="Nagai Y."/>
            <person name="Toyoda A."/>
            <person name="Suzuki Y."/>
            <person name="Arimoto A."/>
            <person name="Ishii H."/>
            <person name="Satoh N."/>
            <person name="Nishiyama T."/>
            <person name="Hasebe M."/>
            <person name="Maruyama T."/>
            <person name="Minagawa J."/>
            <person name="Obokata J."/>
            <person name="Shigenobu S."/>
        </authorList>
    </citation>
    <scope>NUCLEOTIDE SEQUENCE [LARGE SCALE GENOMIC DNA]</scope>
</reference>
<feature type="region of interest" description="Disordered" evidence="1">
    <location>
        <begin position="1"/>
        <end position="108"/>
    </location>
</feature>
<dbReference type="Proteomes" id="UP000735302">
    <property type="component" value="Unassembled WGS sequence"/>
</dbReference>
<organism evidence="3 4">
    <name type="scientific">Plakobranchus ocellatus</name>
    <dbReference type="NCBI Taxonomy" id="259542"/>
    <lineage>
        <taxon>Eukaryota</taxon>
        <taxon>Metazoa</taxon>
        <taxon>Spiralia</taxon>
        <taxon>Lophotrochozoa</taxon>
        <taxon>Mollusca</taxon>
        <taxon>Gastropoda</taxon>
        <taxon>Heterobranchia</taxon>
        <taxon>Euthyneura</taxon>
        <taxon>Panpulmonata</taxon>
        <taxon>Sacoglossa</taxon>
        <taxon>Placobranchoidea</taxon>
        <taxon>Plakobranchidae</taxon>
        <taxon>Plakobranchus</taxon>
    </lineage>
</organism>
<feature type="domain" description="DNA mismatch repair protein MutS connector" evidence="2">
    <location>
        <begin position="112"/>
        <end position="201"/>
    </location>
</feature>
<dbReference type="Gene3D" id="3.30.420.110">
    <property type="entry name" value="MutS, connector domain"/>
    <property type="match status" value="1"/>
</dbReference>
<dbReference type="GO" id="GO:0030983">
    <property type="term" value="F:mismatched DNA binding"/>
    <property type="evidence" value="ECO:0007669"/>
    <property type="project" value="InterPro"/>
</dbReference>
<dbReference type="AlphaFoldDB" id="A0AAV4BHV9"/>
<dbReference type="Pfam" id="PF05188">
    <property type="entry name" value="MutS_II"/>
    <property type="match status" value="1"/>
</dbReference>
<evidence type="ECO:0000313" key="3">
    <source>
        <dbReference type="EMBL" id="GFO18675.1"/>
    </source>
</evidence>
<evidence type="ECO:0000256" key="1">
    <source>
        <dbReference type="SAM" id="MobiDB-lite"/>
    </source>
</evidence>
<name>A0AAV4BHV9_9GAST</name>
<protein>
    <submittedName>
        <fullName evidence="3">Muts protein-like protein 4</fullName>
    </submittedName>
</protein>
<gene>
    <name evidence="3" type="ORF">PoB_004518000</name>
</gene>
<dbReference type="InterPro" id="IPR036678">
    <property type="entry name" value="MutS_con_dom_sf"/>
</dbReference>
<evidence type="ECO:0000259" key="2">
    <source>
        <dbReference type="Pfam" id="PF05188"/>
    </source>
</evidence>
<proteinExistence type="predicted"/>
<accession>A0AAV4BHV9</accession>
<dbReference type="GO" id="GO:0006298">
    <property type="term" value="P:mismatch repair"/>
    <property type="evidence" value="ECO:0007669"/>
    <property type="project" value="InterPro"/>
</dbReference>
<feature type="compositionally biased region" description="Polar residues" evidence="1">
    <location>
        <begin position="50"/>
        <end position="59"/>
    </location>
</feature>
<feature type="compositionally biased region" description="Polar residues" evidence="1">
    <location>
        <begin position="69"/>
        <end position="82"/>
    </location>
</feature>
<dbReference type="InterPro" id="IPR007860">
    <property type="entry name" value="DNA_mmatch_repair_MutS_con_dom"/>
</dbReference>
<feature type="compositionally biased region" description="Low complexity" evidence="1">
    <location>
        <begin position="23"/>
        <end position="40"/>
    </location>
</feature>
<feature type="compositionally biased region" description="Polar residues" evidence="1">
    <location>
        <begin position="12"/>
        <end position="22"/>
    </location>
</feature>
<keyword evidence="4" id="KW-1185">Reference proteome</keyword>
<comment type="caution">
    <text evidence="3">The sequence shown here is derived from an EMBL/GenBank/DDBJ whole genome shotgun (WGS) entry which is preliminary data.</text>
</comment>
<dbReference type="GO" id="GO:0005524">
    <property type="term" value="F:ATP binding"/>
    <property type="evidence" value="ECO:0007669"/>
    <property type="project" value="InterPro"/>
</dbReference>
<evidence type="ECO:0000313" key="4">
    <source>
        <dbReference type="Proteomes" id="UP000735302"/>
    </source>
</evidence>